<dbReference type="Proteomes" id="UP001449657">
    <property type="component" value="Chromosome"/>
</dbReference>
<dbReference type="Gene3D" id="2.60.120.260">
    <property type="entry name" value="Galactose-binding domain-like"/>
    <property type="match status" value="1"/>
</dbReference>
<evidence type="ECO:0000313" key="14">
    <source>
        <dbReference type="Proteomes" id="UP001449657"/>
    </source>
</evidence>
<dbReference type="InterPro" id="IPR014718">
    <property type="entry name" value="GH-type_carb-bd"/>
</dbReference>
<dbReference type="InterPro" id="IPR006103">
    <property type="entry name" value="Glyco_hydro_2_cat"/>
</dbReference>
<comment type="cofactor">
    <cofactor evidence="2">
        <name>Ca(2+)</name>
        <dbReference type="ChEBI" id="CHEBI:29108"/>
    </cofactor>
</comment>
<dbReference type="EMBL" id="CP150096">
    <property type="protein sequence ID" value="WZN45961.1"/>
    <property type="molecule type" value="Genomic_DNA"/>
</dbReference>
<evidence type="ECO:0000256" key="5">
    <source>
        <dbReference type="ARBA" id="ARBA00012756"/>
    </source>
</evidence>
<dbReference type="GO" id="GO:0016787">
    <property type="term" value="F:hydrolase activity"/>
    <property type="evidence" value="ECO:0007669"/>
    <property type="project" value="UniProtKB-KW"/>
</dbReference>
<dbReference type="Gene3D" id="2.70.98.10">
    <property type="match status" value="1"/>
</dbReference>
<dbReference type="Pfam" id="PF02837">
    <property type="entry name" value="Glyco_hydro_2_N"/>
    <property type="match status" value="1"/>
</dbReference>
<dbReference type="Pfam" id="PF00703">
    <property type="entry name" value="Glyco_hydro_2"/>
    <property type="match status" value="1"/>
</dbReference>
<sequence>MSKSLFVILFTFLCSGAMAQLPRLSPRPVDVVSLNGEWALNGKYPVKVPGELLMQAFNIHEGETAVYSRTLDIPQAWKGQRVKLRFDAVSSHASVLVNGVKVGEHEGGFVPFELDITNALRFGNDVLTVEVQALTISDYLACTSQYAAHTVAGILRKVTLFAVPETNLSDLTVVTQFDQHYKNAMLRITTGIANESGKAAGTEVRFTLKDASGKMVLRHSAKRNDIPANSASTQEHELAVKAPKHWDPEHPNLYELQTELLVDGNPVESTFRKIGFRQVEIRGNEVLVNGSPVKLRGVNRHDVHPLQGRSLSPALDRQDAELFRAANCNYIRTSHYPPSEEFLDATDELGLFVESESALTWINHHAAPIWKLWNYTDGKFLPYMVRANADNIAAGKNHPSVIMWSLGNESNWSPLWAQVLDFVKKNDPSRPATFHDQCWGGFNNLGSKADIANYHYPGVNGPDAAAKSDRPVLFGEYAHLSCYNRRELVTDPGVRAAWSAPLVTFYDSIYHYKGSLGGAIWSGIDDIFHLPDGKIVGYGPWGPIDGWRRPKPEYIGMKKAYEPVRITQLRDDGQQLTLQFANRYDFTSLKEVRIEANGVPVNLDAAPGKTAVLKVKKRDGAVYVKVTDPRGFVCVEERFARPVAASAPSRTMNLKWEEVPGGYTIRQGPYSWTISKTKGLIECLRRDNDTLMTQGPVVSVIPLNGDDGGKPNVAGETYQNNIYPLKYYPLYTIFARKIDVATTNEGIRFDVQLQFKNAEGRQSYFFTTKGELITEYEVKYNGGDNPYQYGLLLQLPRKFDRMSWERNGEFSVYPADDIARNKGEARLNARIIGEVESHGEVPAGSWKDDANELGSNDFRSTKRNVTRVTVADGKGFELTLKSNGTQHSRTWLQDAAVHWLIADYSNNGSEPFYNTPHSDGKINIKKQLIKGKTIILLP</sequence>
<dbReference type="InterPro" id="IPR006101">
    <property type="entry name" value="Glyco_hydro_2"/>
</dbReference>
<dbReference type="InterPro" id="IPR036156">
    <property type="entry name" value="Beta-gal/glucu_dom_sf"/>
</dbReference>
<evidence type="ECO:0000313" key="13">
    <source>
        <dbReference type="EMBL" id="WZN45961.1"/>
    </source>
</evidence>
<dbReference type="SUPFAM" id="SSF49303">
    <property type="entry name" value="beta-Galactosidase/glucuronidase domain"/>
    <property type="match status" value="1"/>
</dbReference>
<feature type="signal peptide" evidence="9">
    <location>
        <begin position="1"/>
        <end position="19"/>
    </location>
</feature>
<evidence type="ECO:0000256" key="8">
    <source>
        <dbReference type="ARBA" id="ARBA00023295"/>
    </source>
</evidence>
<feature type="domain" description="Glycosyl hydrolases family 2 sugar binding" evidence="12">
    <location>
        <begin position="55"/>
        <end position="164"/>
    </location>
</feature>
<feature type="domain" description="Glycoside hydrolase family 2 catalytic" evidence="11">
    <location>
        <begin position="279"/>
        <end position="479"/>
    </location>
</feature>
<dbReference type="InterPro" id="IPR011013">
    <property type="entry name" value="Gal_mutarotase_sf_dom"/>
</dbReference>
<dbReference type="InterPro" id="IPR006102">
    <property type="entry name" value="Ig-like_GH2"/>
</dbReference>
<dbReference type="PANTHER" id="PTHR46323:SF2">
    <property type="entry name" value="BETA-GALACTOSIDASE"/>
    <property type="match status" value="1"/>
</dbReference>
<dbReference type="InterPro" id="IPR008979">
    <property type="entry name" value="Galactose-bd-like_sf"/>
</dbReference>
<evidence type="ECO:0000256" key="4">
    <source>
        <dbReference type="ARBA" id="ARBA00011245"/>
    </source>
</evidence>
<dbReference type="RefSeq" id="WP_341840702.1">
    <property type="nucleotide sequence ID" value="NZ_CP149792.1"/>
</dbReference>
<evidence type="ECO:0000256" key="2">
    <source>
        <dbReference type="ARBA" id="ARBA00001913"/>
    </source>
</evidence>
<comment type="similarity">
    <text evidence="3">Belongs to the glycosyl hydrolase 2 family.</text>
</comment>
<evidence type="ECO:0000256" key="3">
    <source>
        <dbReference type="ARBA" id="ARBA00007401"/>
    </source>
</evidence>
<dbReference type="PANTHER" id="PTHR46323">
    <property type="entry name" value="BETA-GALACTOSIDASE"/>
    <property type="match status" value="1"/>
</dbReference>
<feature type="chain" id="PRO_5046489150" description="beta-galactosidase" evidence="9">
    <location>
        <begin position="20"/>
        <end position="938"/>
    </location>
</feature>
<dbReference type="InterPro" id="IPR017853">
    <property type="entry name" value="GH"/>
</dbReference>
<evidence type="ECO:0000256" key="6">
    <source>
        <dbReference type="ARBA" id="ARBA00022801"/>
    </source>
</evidence>
<comment type="subunit">
    <text evidence="4">Monomer.</text>
</comment>
<name>A0ABZ2Z105_9BACT</name>
<keyword evidence="9" id="KW-0732">Signal</keyword>
<keyword evidence="14" id="KW-1185">Reference proteome</keyword>
<keyword evidence="6 13" id="KW-0378">Hydrolase</keyword>
<dbReference type="PRINTS" id="PR00132">
    <property type="entry name" value="GLHYDRLASE2"/>
</dbReference>
<proteinExistence type="inferred from homology"/>
<dbReference type="InterPro" id="IPR050347">
    <property type="entry name" value="Bact_Beta-galactosidase"/>
</dbReference>
<dbReference type="SUPFAM" id="SSF74650">
    <property type="entry name" value="Galactose mutarotase-like"/>
    <property type="match status" value="1"/>
</dbReference>
<dbReference type="SUPFAM" id="SSF49785">
    <property type="entry name" value="Galactose-binding domain-like"/>
    <property type="match status" value="1"/>
</dbReference>
<evidence type="ECO:0000256" key="1">
    <source>
        <dbReference type="ARBA" id="ARBA00001412"/>
    </source>
</evidence>
<evidence type="ECO:0000256" key="7">
    <source>
        <dbReference type="ARBA" id="ARBA00022837"/>
    </source>
</evidence>
<accession>A0ABZ2Z105</accession>
<organism evidence="13 14">
    <name type="scientific">Chitinophaga caseinilytica</name>
    <dbReference type="NCBI Taxonomy" id="2267521"/>
    <lineage>
        <taxon>Bacteria</taxon>
        <taxon>Pseudomonadati</taxon>
        <taxon>Bacteroidota</taxon>
        <taxon>Chitinophagia</taxon>
        <taxon>Chitinophagales</taxon>
        <taxon>Chitinophagaceae</taxon>
        <taxon>Chitinophaga</taxon>
    </lineage>
</organism>
<keyword evidence="8" id="KW-0326">Glycosidase</keyword>
<dbReference type="SUPFAM" id="SSF51445">
    <property type="entry name" value="(Trans)glycosidases"/>
    <property type="match status" value="1"/>
</dbReference>
<dbReference type="Gene3D" id="2.60.40.10">
    <property type="entry name" value="Immunoglobulins"/>
    <property type="match status" value="1"/>
</dbReference>
<feature type="domain" description="Glycoside hydrolase family 2 immunoglobulin-like beta-sandwich" evidence="10">
    <location>
        <begin position="167"/>
        <end position="277"/>
    </location>
</feature>
<evidence type="ECO:0000259" key="12">
    <source>
        <dbReference type="Pfam" id="PF02837"/>
    </source>
</evidence>
<comment type="catalytic activity">
    <reaction evidence="1">
        <text>Hydrolysis of terminal non-reducing beta-D-galactose residues in beta-D-galactosides.</text>
        <dbReference type="EC" id="3.2.1.23"/>
    </reaction>
</comment>
<evidence type="ECO:0000259" key="11">
    <source>
        <dbReference type="Pfam" id="PF02836"/>
    </source>
</evidence>
<evidence type="ECO:0000259" key="10">
    <source>
        <dbReference type="Pfam" id="PF00703"/>
    </source>
</evidence>
<dbReference type="InterPro" id="IPR013783">
    <property type="entry name" value="Ig-like_fold"/>
</dbReference>
<dbReference type="InterPro" id="IPR006104">
    <property type="entry name" value="Glyco_hydro_2_N"/>
</dbReference>
<protein>
    <recommendedName>
        <fullName evidence="5">beta-galactosidase</fullName>
        <ecNumber evidence="5">3.2.1.23</ecNumber>
    </recommendedName>
</protein>
<dbReference type="EC" id="3.2.1.23" evidence="5"/>
<gene>
    <name evidence="13" type="ORF">WJU22_23975</name>
</gene>
<evidence type="ECO:0000256" key="9">
    <source>
        <dbReference type="SAM" id="SignalP"/>
    </source>
</evidence>
<dbReference type="Gene3D" id="3.20.20.80">
    <property type="entry name" value="Glycosidases"/>
    <property type="match status" value="1"/>
</dbReference>
<reference evidence="13 14" key="1">
    <citation type="submission" date="2024-03" db="EMBL/GenBank/DDBJ databases">
        <title>Chitinophaga caseinilytica sp. nov., a casein hydrolysing bacterium isolated from forest soil.</title>
        <authorList>
            <person name="Lee D.S."/>
            <person name="Han D.M."/>
            <person name="Baek J.H."/>
            <person name="Choi D.G."/>
            <person name="Jeon J.H."/>
            <person name="Jeon C.O."/>
        </authorList>
    </citation>
    <scope>NUCLEOTIDE SEQUENCE [LARGE SCALE GENOMIC DNA]</scope>
    <source>
        <strain evidence="13 14">KACC 19118</strain>
    </source>
</reference>
<dbReference type="Pfam" id="PF02836">
    <property type="entry name" value="Glyco_hydro_2_C"/>
    <property type="match status" value="1"/>
</dbReference>
<keyword evidence="7" id="KW-0106">Calcium</keyword>